<reference evidence="2 3" key="1">
    <citation type="submission" date="2021-06" db="EMBL/GenBank/DDBJ databases">
        <title>Caerostris extrusa draft genome.</title>
        <authorList>
            <person name="Kono N."/>
            <person name="Arakawa K."/>
        </authorList>
    </citation>
    <scope>NUCLEOTIDE SEQUENCE [LARGE SCALE GENOMIC DNA]</scope>
</reference>
<sequence>MEEKICRINRPVAPRRLIQDRSADSGISPDAGSPMLLNESYDVLMMNNNALCSTPSAPLLVEESCTMWIPQHDLADDSECGTDDSPLENRNNSPNYNKN</sequence>
<name>A0AAV4YB90_CAEEX</name>
<feature type="compositionally biased region" description="Polar residues" evidence="1">
    <location>
        <begin position="88"/>
        <end position="99"/>
    </location>
</feature>
<evidence type="ECO:0000313" key="2">
    <source>
        <dbReference type="EMBL" id="GIZ03620.1"/>
    </source>
</evidence>
<organism evidence="2 3">
    <name type="scientific">Caerostris extrusa</name>
    <name type="common">Bark spider</name>
    <name type="synonym">Caerostris bankana</name>
    <dbReference type="NCBI Taxonomy" id="172846"/>
    <lineage>
        <taxon>Eukaryota</taxon>
        <taxon>Metazoa</taxon>
        <taxon>Ecdysozoa</taxon>
        <taxon>Arthropoda</taxon>
        <taxon>Chelicerata</taxon>
        <taxon>Arachnida</taxon>
        <taxon>Araneae</taxon>
        <taxon>Araneomorphae</taxon>
        <taxon>Entelegynae</taxon>
        <taxon>Araneoidea</taxon>
        <taxon>Araneidae</taxon>
        <taxon>Caerostris</taxon>
    </lineage>
</organism>
<protein>
    <submittedName>
        <fullName evidence="2">Uncharacterized protein</fullName>
    </submittedName>
</protein>
<comment type="caution">
    <text evidence="2">The sequence shown here is derived from an EMBL/GenBank/DDBJ whole genome shotgun (WGS) entry which is preliminary data.</text>
</comment>
<evidence type="ECO:0000256" key="1">
    <source>
        <dbReference type="SAM" id="MobiDB-lite"/>
    </source>
</evidence>
<dbReference type="EMBL" id="BPLR01018978">
    <property type="protein sequence ID" value="GIZ03620.1"/>
    <property type="molecule type" value="Genomic_DNA"/>
</dbReference>
<proteinExistence type="predicted"/>
<feature type="compositionally biased region" description="Acidic residues" evidence="1">
    <location>
        <begin position="76"/>
        <end position="86"/>
    </location>
</feature>
<dbReference type="AlphaFoldDB" id="A0AAV4YB90"/>
<gene>
    <name evidence="2" type="primary">AVEN_84965_1</name>
    <name evidence="2" type="ORF">CEXT_242311</name>
</gene>
<accession>A0AAV4YB90</accession>
<evidence type="ECO:0000313" key="3">
    <source>
        <dbReference type="Proteomes" id="UP001054945"/>
    </source>
</evidence>
<feature type="region of interest" description="Disordered" evidence="1">
    <location>
        <begin position="74"/>
        <end position="99"/>
    </location>
</feature>
<dbReference type="Proteomes" id="UP001054945">
    <property type="component" value="Unassembled WGS sequence"/>
</dbReference>
<keyword evidence="3" id="KW-1185">Reference proteome</keyword>